<dbReference type="Gene3D" id="2.130.10.120">
    <property type="entry name" value="Prolyl oligopeptidase, N-terminal domain"/>
    <property type="match status" value="1"/>
</dbReference>
<dbReference type="InterPro" id="IPR001375">
    <property type="entry name" value="Peptidase_S9_cat"/>
</dbReference>
<dbReference type="SUPFAM" id="SSF53474">
    <property type="entry name" value="alpha/beta-Hydrolases"/>
    <property type="match status" value="1"/>
</dbReference>
<evidence type="ECO:0000256" key="1">
    <source>
        <dbReference type="ARBA" id="ARBA00001070"/>
    </source>
</evidence>
<dbReference type="InterPro" id="IPR029058">
    <property type="entry name" value="AB_hydrolase_fold"/>
</dbReference>
<evidence type="ECO:0000256" key="5">
    <source>
        <dbReference type="ARBA" id="ARBA00022825"/>
    </source>
</evidence>
<dbReference type="InterPro" id="IPR002470">
    <property type="entry name" value="Peptidase_S9A"/>
</dbReference>
<evidence type="ECO:0000259" key="7">
    <source>
        <dbReference type="Pfam" id="PF02897"/>
    </source>
</evidence>
<dbReference type="EC" id="3.4.21.26" evidence="2"/>
<dbReference type="PRINTS" id="PR00862">
    <property type="entry name" value="PROLIGOPTASE"/>
</dbReference>
<dbReference type="SUPFAM" id="SSF50993">
    <property type="entry name" value="Peptidase/esterase 'gauge' domain"/>
    <property type="match status" value="1"/>
</dbReference>
<protein>
    <recommendedName>
        <fullName evidence="2">prolyl oligopeptidase</fullName>
        <ecNumber evidence="2">3.4.21.26</ecNumber>
    </recommendedName>
</protein>
<evidence type="ECO:0000313" key="8">
    <source>
        <dbReference type="EMBL" id="GAA3691002.1"/>
    </source>
</evidence>
<evidence type="ECO:0000259" key="6">
    <source>
        <dbReference type="Pfam" id="PF00326"/>
    </source>
</evidence>
<dbReference type="Pfam" id="PF00326">
    <property type="entry name" value="Peptidase_S9"/>
    <property type="match status" value="1"/>
</dbReference>
<reference evidence="9" key="1">
    <citation type="journal article" date="2019" name="Int. J. Syst. Evol. Microbiol.">
        <title>The Global Catalogue of Microorganisms (GCM) 10K type strain sequencing project: providing services to taxonomists for standard genome sequencing and annotation.</title>
        <authorList>
            <consortium name="The Broad Institute Genomics Platform"/>
            <consortium name="The Broad Institute Genome Sequencing Center for Infectious Disease"/>
            <person name="Wu L."/>
            <person name="Ma J."/>
        </authorList>
    </citation>
    <scope>NUCLEOTIDE SEQUENCE [LARGE SCALE GENOMIC DNA]</scope>
    <source>
        <strain evidence="9">JCM 16548</strain>
    </source>
</reference>
<keyword evidence="3" id="KW-0645">Protease</keyword>
<evidence type="ECO:0000256" key="3">
    <source>
        <dbReference type="ARBA" id="ARBA00022670"/>
    </source>
</evidence>
<keyword evidence="5" id="KW-0720">Serine protease</keyword>
<dbReference type="Pfam" id="PF02897">
    <property type="entry name" value="Peptidase_S9_N"/>
    <property type="match status" value="1"/>
</dbReference>
<comment type="catalytic activity">
    <reaction evidence="1">
        <text>Hydrolysis of Pro-|-Xaa &gt;&gt; Ala-|-Xaa in oligopeptides.</text>
        <dbReference type="EC" id="3.4.21.26"/>
    </reaction>
</comment>
<name>A0ABP7CJY4_9ACTN</name>
<dbReference type="EMBL" id="BAAAYX010000002">
    <property type="protein sequence ID" value="GAA3691002.1"/>
    <property type="molecule type" value="Genomic_DNA"/>
</dbReference>
<proteinExistence type="predicted"/>
<evidence type="ECO:0000313" key="9">
    <source>
        <dbReference type="Proteomes" id="UP001500051"/>
    </source>
</evidence>
<dbReference type="InterPro" id="IPR051167">
    <property type="entry name" value="Prolyl_oligopep/macrocyclase"/>
</dbReference>
<evidence type="ECO:0000256" key="4">
    <source>
        <dbReference type="ARBA" id="ARBA00022801"/>
    </source>
</evidence>
<accession>A0ABP7CJY4</accession>
<organism evidence="8 9">
    <name type="scientific">Microlunatus aurantiacus</name>
    <dbReference type="NCBI Taxonomy" id="446786"/>
    <lineage>
        <taxon>Bacteria</taxon>
        <taxon>Bacillati</taxon>
        <taxon>Actinomycetota</taxon>
        <taxon>Actinomycetes</taxon>
        <taxon>Propionibacteriales</taxon>
        <taxon>Propionibacteriaceae</taxon>
        <taxon>Microlunatus</taxon>
    </lineage>
</organism>
<dbReference type="PANTHER" id="PTHR42881">
    <property type="entry name" value="PROLYL ENDOPEPTIDASE"/>
    <property type="match status" value="1"/>
</dbReference>
<evidence type="ECO:0000256" key="2">
    <source>
        <dbReference type="ARBA" id="ARBA00011897"/>
    </source>
</evidence>
<keyword evidence="9" id="KW-1185">Reference proteome</keyword>
<dbReference type="InterPro" id="IPR023302">
    <property type="entry name" value="Pept_S9A_N"/>
</dbReference>
<comment type="caution">
    <text evidence="8">The sequence shown here is derived from an EMBL/GenBank/DDBJ whole genome shotgun (WGS) entry which is preliminary data.</text>
</comment>
<dbReference type="PANTHER" id="PTHR42881:SF2">
    <property type="entry name" value="PROLYL ENDOPEPTIDASE"/>
    <property type="match status" value="1"/>
</dbReference>
<dbReference type="RefSeq" id="WP_344810454.1">
    <property type="nucleotide sequence ID" value="NZ_BAAAYX010000002.1"/>
</dbReference>
<feature type="domain" description="Peptidase S9 prolyl oligopeptidase catalytic" evidence="6">
    <location>
        <begin position="487"/>
        <end position="691"/>
    </location>
</feature>
<dbReference type="Gene3D" id="3.40.50.1820">
    <property type="entry name" value="alpha/beta hydrolase"/>
    <property type="match status" value="1"/>
</dbReference>
<feature type="domain" description="Peptidase S9A N-terminal" evidence="7">
    <location>
        <begin position="4"/>
        <end position="415"/>
    </location>
</feature>
<keyword evidence="4" id="KW-0378">Hydrolase</keyword>
<dbReference type="Proteomes" id="UP001500051">
    <property type="component" value="Unassembled WGS sequence"/>
</dbReference>
<sequence>MDYPHTRRDDLVETLHGHEIADPYRWLEDPDAADTVDWVRRQNEVSEAYLAALPERPWFSRTLQAVLHRPRAGTPFRRRGRYVVSRNDGHTDQDIWYVADSLAELRAGGRVLVDPNTLSADGRASLQSLTVSDSGRYAAIGISEAGSDWETFRLQDLTTGEPVPDTVITTKFSAAEWLPDDRSYLYLDFGHAGDDGTGTGALPGGRLRQHRVGEPAEDDPVIAEFPDDDQLFLHPTVTADGRFVVVSITRGTENRNRLWLYPLTTEDGVSTLGDPIPIIDEAVAEMAYVELVGDRLYLQTDLDAPRGRLVAVDVTAPTTPGLPALTEVYRPETDTLLMATPAAGGVAVATLADVQPLVQVLEWDGALRHRLDLAGGSLVGLDGRHDDDALFVGLSSVTSPTTAYVVDARSGQVEALPDLVPLATAPVPEPVTTVERRRATSADGTEVPYFLITPEGWSGSGPVLLWGYGGFKIPIFADYRPGWSGWLAAGGALVITNLRGGGEFGTDWYDDGRLAGKQHVFDDAIAVAEHLIATRVTTAAQLAAYGRSNGGLLVGALLTQRPDLFAAMVPGVGVLDLLRFHLFTVGAAWKSDYGDPDDPGDFATALAYSPLHAIRPGTRYPATLVLTGDHDDRVVPLHSHKFLATLQWAQAGEAPVLTRIETATGHGAGKPTTLVAAEWADLLAFCAHHTGLVPPG</sequence>
<gene>
    <name evidence="8" type="ORF">GCM10022204_02570</name>
</gene>